<dbReference type="GO" id="GO:0004722">
    <property type="term" value="F:protein serine/threonine phosphatase activity"/>
    <property type="evidence" value="ECO:0007669"/>
    <property type="project" value="TreeGrafter"/>
</dbReference>
<protein>
    <submittedName>
        <fullName evidence="4">Serine/threonine specific protein phosphatases domain-containing protein</fullName>
    </submittedName>
</protein>
<dbReference type="Gene3D" id="3.60.21.10">
    <property type="match status" value="2"/>
</dbReference>
<dbReference type="InterPro" id="IPR004843">
    <property type="entry name" value="Calcineurin-like_PHP"/>
</dbReference>
<name>A0A915MYI8_MELJA</name>
<proteinExistence type="predicted"/>
<feature type="compositionally biased region" description="Low complexity" evidence="1">
    <location>
        <begin position="66"/>
        <end position="84"/>
    </location>
</feature>
<keyword evidence="3" id="KW-1185">Reference proteome</keyword>
<dbReference type="Pfam" id="PF00149">
    <property type="entry name" value="Metallophos"/>
    <property type="match status" value="1"/>
</dbReference>
<dbReference type="PANTHER" id="PTHR11668:SF491">
    <property type="entry name" value="SERINE_THREONINE-PROTEIN PHOSPHATASE"/>
    <property type="match status" value="1"/>
</dbReference>
<dbReference type="InterPro" id="IPR006186">
    <property type="entry name" value="Ser/Thr-sp_prot-phosphatase"/>
</dbReference>
<dbReference type="WBParaSite" id="scaffold6380_cov221.g10774">
    <property type="protein sequence ID" value="scaffold6380_cov221.g10774"/>
    <property type="gene ID" value="scaffold6380_cov221.g10774"/>
</dbReference>
<dbReference type="SUPFAM" id="SSF56300">
    <property type="entry name" value="Metallo-dependent phosphatases"/>
    <property type="match status" value="1"/>
</dbReference>
<evidence type="ECO:0000256" key="1">
    <source>
        <dbReference type="SAM" id="MobiDB-lite"/>
    </source>
</evidence>
<dbReference type="InterPro" id="IPR029052">
    <property type="entry name" value="Metallo-depent_PP-like"/>
</dbReference>
<evidence type="ECO:0000313" key="3">
    <source>
        <dbReference type="Proteomes" id="UP000887561"/>
    </source>
</evidence>
<dbReference type="GO" id="GO:0005634">
    <property type="term" value="C:nucleus"/>
    <property type="evidence" value="ECO:0007669"/>
    <property type="project" value="TreeGrafter"/>
</dbReference>
<dbReference type="InterPro" id="IPR050341">
    <property type="entry name" value="PP1_catalytic_subunit"/>
</dbReference>
<evidence type="ECO:0000313" key="4">
    <source>
        <dbReference type="WBParaSite" id="scaffold6380_cov221.g10774"/>
    </source>
</evidence>
<feature type="domain" description="Serine/threonine specific protein phosphatases" evidence="2">
    <location>
        <begin position="142"/>
        <end position="393"/>
    </location>
</feature>
<dbReference type="Proteomes" id="UP000887561">
    <property type="component" value="Unplaced"/>
</dbReference>
<dbReference type="AlphaFoldDB" id="A0A915MYI8"/>
<dbReference type="GO" id="GO:0005737">
    <property type="term" value="C:cytoplasm"/>
    <property type="evidence" value="ECO:0007669"/>
    <property type="project" value="TreeGrafter"/>
</dbReference>
<dbReference type="SMART" id="SM00156">
    <property type="entry name" value="PP2Ac"/>
    <property type="match status" value="1"/>
</dbReference>
<accession>A0A915MYI8</accession>
<feature type="region of interest" description="Disordered" evidence="1">
    <location>
        <begin position="66"/>
        <end position="92"/>
    </location>
</feature>
<organism evidence="3 4">
    <name type="scientific">Meloidogyne javanica</name>
    <name type="common">Root-knot nematode worm</name>
    <dbReference type="NCBI Taxonomy" id="6303"/>
    <lineage>
        <taxon>Eukaryota</taxon>
        <taxon>Metazoa</taxon>
        <taxon>Ecdysozoa</taxon>
        <taxon>Nematoda</taxon>
        <taxon>Chromadorea</taxon>
        <taxon>Rhabditida</taxon>
        <taxon>Tylenchina</taxon>
        <taxon>Tylenchomorpha</taxon>
        <taxon>Tylenchoidea</taxon>
        <taxon>Meloidogynidae</taxon>
        <taxon>Meloidogyninae</taxon>
        <taxon>Meloidogyne</taxon>
        <taxon>Meloidogyne incognita group</taxon>
    </lineage>
</organism>
<evidence type="ECO:0000259" key="2">
    <source>
        <dbReference type="SMART" id="SM00156"/>
    </source>
</evidence>
<dbReference type="PRINTS" id="PR00114">
    <property type="entry name" value="STPHPHTASE"/>
</dbReference>
<sequence>MSLDISILYALFIEKEFPFHVINENFIDSKFVGENVILLDLTNSNYYSKAAMTLFGATEARSSSSQSFTLTNSTNSVQSSQQSSGRPPVGGIPAQIHPMAMPGIFDIEKRRAKTNNMSHSTDLDVLEFIRRHLLRGKKEYHYSADQIEQIAHLAMESFEDQQTLLELNGPIFVCGDIHGQYADLLRIFHACGPPHKKRYLFLGDYVDRGRNSLEVVLAYGFFDELSRRFGNDRAEELWLKFNDAFAFMPLAATIGGKILCMHGGISPHLQSLNDIRDLKRPIPIIIEPGLIQDLLWADPNLLPSNEGFVHNYFRNCSVLFSEEALKKTMASLKISLIIRAHQVAQYGYDMFCGQRMVTIFSAARYHPELNNWSAVASISADLEIFFVLTRPDEAQNEHL</sequence>
<reference evidence="4" key="1">
    <citation type="submission" date="2022-11" db="UniProtKB">
        <authorList>
            <consortium name="WormBaseParasite"/>
        </authorList>
    </citation>
    <scope>IDENTIFICATION</scope>
</reference>
<dbReference type="PANTHER" id="PTHR11668">
    <property type="entry name" value="SERINE/THREONINE PROTEIN PHOSPHATASE"/>
    <property type="match status" value="1"/>
</dbReference>